<dbReference type="Gene3D" id="3.30.230.70">
    <property type="entry name" value="GHMP Kinase, N-terminal domain"/>
    <property type="match status" value="1"/>
</dbReference>
<dbReference type="GO" id="GO:0000176">
    <property type="term" value="C:nuclear exosome (RNase complex)"/>
    <property type="evidence" value="ECO:0007669"/>
    <property type="project" value="UniProtKB-ARBA"/>
</dbReference>
<accession>A0A0M8NUP7</accession>
<comment type="subcellular location">
    <subcellularLocation>
        <location evidence="1">Membrane</location>
    </subcellularLocation>
</comment>
<keyword evidence="10" id="KW-1185">Reference proteome</keyword>
<dbReference type="STRING" id="229535.A0A0M8NUP7"/>
<dbReference type="GO" id="GO:0003723">
    <property type="term" value="F:RNA binding"/>
    <property type="evidence" value="ECO:0007669"/>
    <property type="project" value="TreeGrafter"/>
</dbReference>
<proteinExistence type="inferred from homology"/>
<dbReference type="SUPFAM" id="SSF54211">
    <property type="entry name" value="Ribosomal protein S5 domain 2-like"/>
    <property type="match status" value="1"/>
</dbReference>
<evidence type="ECO:0000256" key="3">
    <source>
        <dbReference type="ARBA" id="ARBA00022692"/>
    </source>
</evidence>
<evidence type="ECO:0000313" key="9">
    <source>
        <dbReference type="EMBL" id="KOS39148.1"/>
    </source>
</evidence>
<evidence type="ECO:0000259" key="8">
    <source>
        <dbReference type="Pfam" id="PF01138"/>
    </source>
</evidence>
<evidence type="ECO:0000256" key="2">
    <source>
        <dbReference type="ARBA" id="ARBA00006678"/>
    </source>
</evidence>
<evidence type="ECO:0000256" key="6">
    <source>
        <dbReference type="SAM" id="MobiDB-lite"/>
    </source>
</evidence>
<evidence type="ECO:0000256" key="5">
    <source>
        <dbReference type="ARBA" id="ARBA00023136"/>
    </source>
</evidence>
<dbReference type="PANTHER" id="PTHR11953:SF0">
    <property type="entry name" value="EXOSOME COMPLEX COMPONENT RRP41"/>
    <property type="match status" value="1"/>
</dbReference>
<dbReference type="InterPro" id="IPR027408">
    <property type="entry name" value="PNPase/RNase_PH_dom_sf"/>
</dbReference>
<comment type="similarity">
    <text evidence="2">Belongs to the RNase PH family.</text>
</comment>
<feature type="region of interest" description="Disordered" evidence="6">
    <location>
        <begin position="391"/>
        <end position="413"/>
    </location>
</feature>
<dbReference type="PANTHER" id="PTHR11953">
    <property type="entry name" value="EXOSOME COMPLEX COMPONENT"/>
    <property type="match status" value="1"/>
</dbReference>
<dbReference type="InterPro" id="IPR001247">
    <property type="entry name" value="ExoRNase_PH_dom1"/>
</dbReference>
<dbReference type="InterPro" id="IPR007274">
    <property type="entry name" value="Cop_transporter"/>
</dbReference>
<dbReference type="SUPFAM" id="SSF55666">
    <property type="entry name" value="Ribonuclease PH domain 2-like"/>
    <property type="match status" value="1"/>
</dbReference>
<dbReference type="GO" id="GO:0071051">
    <property type="term" value="P:poly(A)-dependent snoRNA 3'-end processing"/>
    <property type="evidence" value="ECO:0007669"/>
    <property type="project" value="TreeGrafter"/>
</dbReference>
<dbReference type="GO" id="GO:0071028">
    <property type="term" value="P:nuclear mRNA surveillance"/>
    <property type="evidence" value="ECO:0007669"/>
    <property type="project" value="TreeGrafter"/>
</dbReference>
<dbReference type="Pfam" id="PF04145">
    <property type="entry name" value="Ctr"/>
    <property type="match status" value="1"/>
</dbReference>
<dbReference type="Proteomes" id="UP000037696">
    <property type="component" value="Unassembled WGS sequence"/>
</dbReference>
<protein>
    <recommendedName>
        <fullName evidence="8">Exoribonuclease phosphorolytic domain-containing protein</fullName>
    </recommendedName>
</protein>
<dbReference type="GO" id="GO:0016020">
    <property type="term" value="C:membrane"/>
    <property type="evidence" value="ECO:0007669"/>
    <property type="project" value="UniProtKB-SubCell"/>
</dbReference>
<gene>
    <name evidence="9" type="ORF">ACN38_g10036</name>
</gene>
<organism evidence="9 10">
    <name type="scientific">Penicillium nordicum</name>
    <dbReference type="NCBI Taxonomy" id="229535"/>
    <lineage>
        <taxon>Eukaryota</taxon>
        <taxon>Fungi</taxon>
        <taxon>Dikarya</taxon>
        <taxon>Ascomycota</taxon>
        <taxon>Pezizomycotina</taxon>
        <taxon>Eurotiomycetes</taxon>
        <taxon>Eurotiomycetidae</taxon>
        <taxon>Eurotiales</taxon>
        <taxon>Aspergillaceae</taxon>
        <taxon>Penicillium</taxon>
    </lineage>
</organism>
<evidence type="ECO:0000256" key="7">
    <source>
        <dbReference type="SAM" id="Phobius"/>
    </source>
</evidence>
<name>A0A0M8NUP7_9EURO</name>
<sequence>MPLDTSTTYPLTRLRLDGRRWNELRLLQAQISTNPASSGSSYLSMGNTSIMCSVHGPAEGRRGDGGGGAAGSGHAVVEVDVNVAGFAGVDRKRRAGGSDRQSSRIATTLRSAFQSHLHTYLYPHSTISIHVSVLSADGSLLAAAINACTLALVDAGIPMPGLLCGCTSGMSGSASTPRDPRHDELDPLLDLSLPEEQELPSLTVATTTAVPVGENSMEDEEEAMKVCVLTMESKVHATYLETMLAVGIDGCSQIRELLEGVIKGSRGSPVKSSIMDMHGMTMATATSTASAATASSTAMDMSGMDMGGMGMGGSCKISMLWNWYTVDACFLAESWHVTSRGMFAGSCIGVICLVLSLELLRRLGREYDTFIVRRARLRRLYMSDSPTAQSISNVPLRSEENTTKPSANCCANPDPDATFSSAEDDIITPVSGTHGDGPSRKQASVSAAAASGNAMRDVGIQRIERQEAVLAPYRPSLVEHTVRSLLHMAQFAVAYIIMLLAMYFNGYIIICIFIGAFLGAFIFSWEPVNLNQESDATSVTKCCG</sequence>
<dbReference type="Pfam" id="PF01138">
    <property type="entry name" value="RNase_PH"/>
    <property type="match status" value="1"/>
</dbReference>
<dbReference type="OrthoDB" id="437922at2759"/>
<dbReference type="InterPro" id="IPR050080">
    <property type="entry name" value="RNase_PH"/>
</dbReference>
<dbReference type="GO" id="GO:0005375">
    <property type="term" value="F:copper ion transmembrane transporter activity"/>
    <property type="evidence" value="ECO:0007669"/>
    <property type="project" value="InterPro"/>
</dbReference>
<comment type="caution">
    <text evidence="9">The sequence shown here is derived from an EMBL/GenBank/DDBJ whole genome shotgun (WGS) entry which is preliminary data.</text>
</comment>
<reference evidence="9 10" key="1">
    <citation type="submission" date="2015-08" db="EMBL/GenBank/DDBJ databases">
        <title>Genome sequencing of Penicillium nordicum.</title>
        <authorList>
            <person name="Nguyen H.D."/>
            <person name="Seifert K.A."/>
        </authorList>
    </citation>
    <scope>NUCLEOTIDE SEQUENCE [LARGE SCALE GENOMIC DNA]</scope>
    <source>
        <strain evidence="9 10">DAOMC 185683</strain>
    </source>
</reference>
<feature type="domain" description="Exoribonuclease phosphorolytic" evidence="8">
    <location>
        <begin position="23"/>
        <end position="158"/>
    </location>
</feature>
<dbReference type="GO" id="GO:0000177">
    <property type="term" value="C:cytoplasmic exosome (RNase complex)"/>
    <property type="evidence" value="ECO:0007669"/>
    <property type="project" value="TreeGrafter"/>
</dbReference>
<feature type="transmembrane region" description="Helical" evidence="7">
    <location>
        <begin position="341"/>
        <end position="360"/>
    </location>
</feature>
<keyword evidence="5 7" id="KW-0472">Membrane</keyword>
<evidence type="ECO:0000313" key="10">
    <source>
        <dbReference type="Proteomes" id="UP000037696"/>
    </source>
</evidence>
<dbReference type="InterPro" id="IPR036345">
    <property type="entry name" value="ExoRNase_PH_dom2_sf"/>
</dbReference>
<dbReference type="GO" id="GO:0034475">
    <property type="term" value="P:U4 snRNA 3'-end processing"/>
    <property type="evidence" value="ECO:0007669"/>
    <property type="project" value="TreeGrafter"/>
</dbReference>
<dbReference type="AlphaFoldDB" id="A0A0M8NUP7"/>
<dbReference type="EMBL" id="LHQQ01000217">
    <property type="protein sequence ID" value="KOS39148.1"/>
    <property type="molecule type" value="Genomic_DNA"/>
</dbReference>
<dbReference type="GO" id="GO:0005730">
    <property type="term" value="C:nucleolus"/>
    <property type="evidence" value="ECO:0007669"/>
    <property type="project" value="TreeGrafter"/>
</dbReference>
<evidence type="ECO:0000256" key="1">
    <source>
        <dbReference type="ARBA" id="ARBA00004370"/>
    </source>
</evidence>
<keyword evidence="3 7" id="KW-0812">Transmembrane</keyword>
<feature type="transmembrane region" description="Helical" evidence="7">
    <location>
        <begin position="492"/>
        <end position="525"/>
    </location>
</feature>
<dbReference type="CDD" id="cd11370">
    <property type="entry name" value="RNase_PH_RRP41"/>
    <property type="match status" value="1"/>
</dbReference>
<evidence type="ECO:0000256" key="4">
    <source>
        <dbReference type="ARBA" id="ARBA00022989"/>
    </source>
</evidence>
<dbReference type="InterPro" id="IPR020568">
    <property type="entry name" value="Ribosomal_Su5_D2-typ_SF"/>
</dbReference>
<dbReference type="GO" id="GO:0016075">
    <property type="term" value="P:rRNA catabolic process"/>
    <property type="evidence" value="ECO:0007669"/>
    <property type="project" value="TreeGrafter"/>
</dbReference>
<keyword evidence="4 7" id="KW-1133">Transmembrane helix</keyword>